<dbReference type="PANTHER" id="PTHR33067">
    <property type="entry name" value="RNA-DIRECTED DNA POLYMERASE-RELATED"/>
    <property type="match status" value="1"/>
</dbReference>
<dbReference type="AlphaFoldDB" id="A0A1S3Y1M8"/>
<dbReference type="PaxDb" id="4097-A0A1S3Y1M8"/>
<accession>A0A1S3Y1M8</accession>
<protein>
    <submittedName>
        <fullName evidence="2">Uncharacterized protein</fullName>
    </submittedName>
</protein>
<sequence>MRDSDSQLALYTTSICNLEVQIGKISHALNTRAKGALPSDTVVNSKGGNNTGHVMTVITRSGRGENAPTSNKTNLVDDDKVIQEEEIPPNDVQIHDYVQIDIDDSVEETKEEVNLSREHIIDILEPVVQKTKAQLPKPPPLYPQSFGTNARLCKFMKDLVTKKRSINFETIKVTHQVNAIIHSMAPKLEDPGAFIIPCTIGSGDFAKALCDLWASINLIPYSVANGRLFYEEAIGVIEDVLVRVDKFIFPADFMILDCEVEYEVPIILGRPFPATGKALYDIEAGEITFWVGDKQVVFHVATINVGDRLEAILLNFDDDKMDSFMECMNSLQGMGYYNYAPQKLSLDLENKKNPPTKPSIEEPPTLELKPLPPHLRCEKSFAPANSASQAWTASEGNGPHLRARSYR</sequence>
<dbReference type="RefSeq" id="XP_016446128.1">
    <property type="nucleotide sequence ID" value="XM_016590642.1"/>
</dbReference>
<organism evidence="2">
    <name type="scientific">Nicotiana tabacum</name>
    <name type="common">Common tobacco</name>
    <dbReference type="NCBI Taxonomy" id="4097"/>
    <lineage>
        <taxon>Eukaryota</taxon>
        <taxon>Viridiplantae</taxon>
        <taxon>Streptophyta</taxon>
        <taxon>Embryophyta</taxon>
        <taxon>Tracheophyta</taxon>
        <taxon>Spermatophyta</taxon>
        <taxon>Magnoliopsida</taxon>
        <taxon>eudicotyledons</taxon>
        <taxon>Gunneridae</taxon>
        <taxon>Pentapetalae</taxon>
        <taxon>asterids</taxon>
        <taxon>lamiids</taxon>
        <taxon>Solanales</taxon>
        <taxon>Solanaceae</taxon>
        <taxon>Nicotianoideae</taxon>
        <taxon>Nicotianeae</taxon>
        <taxon>Nicotiana</taxon>
    </lineage>
</organism>
<feature type="region of interest" description="Disordered" evidence="1">
    <location>
        <begin position="388"/>
        <end position="407"/>
    </location>
</feature>
<name>A0A1S3Y1M8_TOBAC</name>
<dbReference type="KEGG" id="nta:107771302"/>
<dbReference type="CDD" id="cd00303">
    <property type="entry name" value="retropepsin_like"/>
    <property type="match status" value="1"/>
</dbReference>
<dbReference type="InterPro" id="IPR021109">
    <property type="entry name" value="Peptidase_aspartic_dom_sf"/>
</dbReference>
<evidence type="ECO:0000256" key="1">
    <source>
        <dbReference type="SAM" id="MobiDB-lite"/>
    </source>
</evidence>
<gene>
    <name evidence="2" type="primary">LOC107771302</name>
</gene>
<dbReference type="OrthoDB" id="1724182at2759"/>
<proteinExistence type="predicted"/>
<evidence type="ECO:0000313" key="2">
    <source>
        <dbReference type="RefSeq" id="XP_016446128.1"/>
    </source>
</evidence>
<feature type="region of interest" description="Disordered" evidence="1">
    <location>
        <begin position="348"/>
        <end position="372"/>
    </location>
</feature>
<dbReference type="PANTHER" id="PTHR33067:SF31">
    <property type="entry name" value="RNA-DIRECTED DNA POLYMERASE"/>
    <property type="match status" value="1"/>
</dbReference>
<dbReference type="Gene3D" id="2.40.70.10">
    <property type="entry name" value="Acid Proteases"/>
    <property type="match status" value="1"/>
</dbReference>
<reference evidence="2" key="1">
    <citation type="submission" date="2025-08" db="UniProtKB">
        <authorList>
            <consortium name="RefSeq"/>
        </authorList>
    </citation>
    <scope>IDENTIFICATION</scope>
</reference>